<dbReference type="Proteomes" id="UP000254069">
    <property type="component" value="Unassembled WGS sequence"/>
</dbReference>
<feature type="chain" id="PRO_5016763272" description="Probable acyltransferase" evidence="4">
    <location>
        <begin position="25"/>
        <end position="410"/>
    </location>
</feature>
<feature type="signal peptide" evidence="4">
    <location>
        <begin position="1"/>
        <end position="24"/>
    </location>
</feature>
<accession>A0A380BY98</accession>
<comment type="subcellular location">
    <subcellularLocation>
        <location evidence="2">Cytoplasm</location>
    </subcellularLocation>
</comment>
<evidence type="ECO:0000256" key="2">
    <source>
        <dbReference type="HAMAP-Rule" id="MF_00296"/>
    </source>
</evidence>
<dbReference type="Gene3D" id="1.10.1740.110">
    <property type="match status" value="1"/>
</dbReference>
<reference evidence="6 7" key="1">
    <citation type="submission" date="2018-06" db="EMBL/GenBank/DDBJ databases">
        <authorList>
            <consortium name="Pathogen Informatics"/>
            <person name="Doyle S."/>
        </authorList>
    </citation>
    <scope>NUCLEOTIDE SEQUENCE [LARGE SCALE GENOMIC DNA]</scope>
    <source>
        <strain evidence="6 7">NCTC10738</strain>
    </source>
</reference>
<dbReference type="EMBL" id="UGYO01000002">
    <property type="protein sequence ID" value="SUJ09328.1"/>
    <property type="molecule type" value="Genomic_DNA"/>
</dbReference>
<feature type="active site" evidence="2 3">
    <location>
        <position position="357"/>
    </location>
</feature>
<comment type="subunit">
    <text evidence="2">Homodimer.</text>
</comment>
<dbReference type="NCBIfam" id="NF005262">
    <property type="entry name" value="PRK06765.1"/>
    <property type="match status" value="1"/>
</dbReference>
<feature type="domain" description="AB hydrolase-1" evidence="5">
    <location>
        <begin position="165"/>
        <end position="379"/>
    </location>
</feature>
<dbReference type="SUPFAM" id="SSF53474">
    <property type="entry name" value="alpha/beta-Hydrolases"/>
    <property type="match status" value="1"/>
</dbReference>
<dbReference type="InterPro" id="IPR000073">
    <property type="entry name" value="AB_hydrolase_1"/>
</dbReference>
<gene>
    <name evidence="6" type="primary">metX</name>
    <name evidence="6" type="ORF">NCTC10738_04131</name>
</gene>
<keyword evidence="4" id="KW-0732">Signal</keyword>
<protein>
    <recommendedName>
        <fullName evidence="2">Probable acyltransferase</fullName>
        <ecNumber evidence="2">2.3.1.-</ecNumber>
    </recommendedName>
</protein>
<dbReference type="PANTHER" id="PTHR32268">
    <property type="entry name" value="HOMOSERINE O-ACETYLTRANSFERASE"/>
    <property type="match status" value="1"/>
</dbReference>
<comment type="similarity">
    <text evidence="2">Belongs to the AB hydrolase superfamily. MetX family.</text>
</comment>
<dbReference type="AlphaFoldDB" id="A0A380BY98"/>
<dbReference type="EC" id="2.3.1.-" evidence="2"/>
<dbReference type="GO" id="GO:0005737">
    <property type="term" value="C:cytoplasm"/>
    <property type="evidence" value="ECO:0007669"/>
    <property type="project" value="UniProtKB-SubCell"/>
</dbReference>
<dbReference type="GO" id="GO:0009092">
    <property type="term" value="P:homoserine metabolic process"/>
    <property type="evidence" value="ECO:0007669"/>
    <property type="project" value="TreeGrafter"/>
</dbReference>
<name>A0A380BY98_9GAMM</name>
<dbReference type="Gene3D" id="3.40.50.1820">
    <property type="entry name" value="alpha/beta hydrolase"/>
    <property type="match status" value="1"/>
</dbReference>
<dbReference type="Pfam" id="PF00561">
    <property type="entry name" value="Abhydrolase_1"/>
    <property type="match status" value="1"/>
</dbReference>
<evidence type="ECO:0000256" key="3">
    <source>
        <dbReference type="PIRSR" id="PIRSR000443-1"/>
    </source>
</evidence>
<feature type="active site" description="Nucleophile" evidence="3">
    <location>
        <position position="193"/>
    </location>
</feature>
<dbReference type="InterPro" id="IPR029058">
    <property type="entry name" value="AB_hydrolase_fold"/>
</dbReference>
<keyword evidence="7" id="KW-1185">Reference proteome</keyword>
<proteinExistence type="inferred from homology"/>
<evidence type="ECO:0000313" key="6">
    <source>
        <dbReference type="EMBL" id="SUJ09328.1"/>
    </source>
</evidence>
<dbReference type="GO" id="GO:0009086">
    <property type="term" value="P:methionine biosynthetic process"/>
    <property type="evidence" value="ECO:0007669"/>
    <property type="project" value="TreeGrafter"/>
</dbReference>
<evidence type="ECO:0000313" key="7">
    <source>
        <dbReference type="Proteomes" id="UP000254069"/>
    </source>
</evidence>
<comment type="caution">
    <text evidence="2">Lacks conserved residue(s) required for the propagation of feature annotation.</text>
</comment>
<dbReference type="InterPro" id="IPR008220">
    <property type="entry name" value="HAT_MetX-like"/>
</dbReference>
<organism evidence="6 7">
    <name type="scientific">Shewanella algae</name>
    <dbReference type="NCBI Taxonomy" id="38313"/>
    <lineage>
        <taxon>Bacteria</taxon>
        <taxon>Pseudomonadati</taxon>
        <taxon>Pseudomonadota</taxon>
        <taxon>Gammaproteobacteria</taxon>
        <taxon>Alteromonadales</taxon>
        <taxon>Shewanellaceae</taxon>
        <taxon>Shewanella</taxon>
    </lineage>
</organism>
<dbReference type="HAMAP" id="MF_00296">
    <property type="entry name" value="MetX_acyltransf"/>
    <property type="match status" value="1"/>
</dbReference>
<keyword evidence="2" id="KW-0028">Amino-acid biosynthesis</keyword>
<feature type="active site" evidence="3">
    <location>
        <position position="390"/>
    </location>
</feature>
<dbReference type="PIRSF" id="PIRSF000443">
    <property type="entry name" value="Homoser_Ac_trans"/>
    <property type="match status" value="1"/>
</dbReference>
<evidence type="ECO:0000256" key="1">
    <source>
        <dbReference type="ARBA" id="ARBA00022679"/>
    </source>
</evidence>
<keyword evidence="1 2" id="KW-0808">Transferase</keyword>
<evidence type="ECO:0000256" key="4">
    <source>
        <dbReference type="SAM" id="SignalP"/>
    </source>
</evidence>
<dbReference type="GO" id="GO:0004414">
    <property type="term" value="F:homoserine O-acetyltransferase activity"/>
    <property type="evidence" value="ECO:0007669"/>
    <property type="project" value="TreeGrafter"/>
</dbReference>
<sequence>MKLFASCMFAALLGVAQASAPASAESVSATVASSLKAPAQPMLVEKKSFTTTEFRTVSGKVLPSVTVGWESYGSLNAAKDNVILITHFFSGNSHAAGKYAESDPQSGYWDAIIGPGKAIDTNRFFVVSADTLVNANVHDGHTITTGPASINPETGKSWGLDFPVVTIHDFVEVQRLLLESLGIEKLHAVMGASMGSFQALDWAVSYPDRVERLIHVIGADSMDAWSVPALEKWALPIRLDPNWRGGDYYGKTPPVAGLTAALLNITQDAMAPEAYLASFKDFTVADKGALADIRTLPQISQILQQRAGARAALQDANHVLYLVRASQLFSADWQGGELKIALAKIKAKSLLLPASGDLLLRPQRVRKMAATLKELGKEVEISEIKGPWGHLDGLFSIQSKSDEIRAFLAD</sequence>
<keyword evidence="2 6" id="KW-0012">Acyltransferase</keyword>
<evidence type="ECO:0000259" key="5">
    <source>
        <dbReference type="Pfam" id="PF00561"/>
    </source>
</evidence>
<dbReference type="PANTHER" id="PTHR32268:SF11">
    <property type="entry name" value="HOMOSERINE O-ACETYLTRANSFERASE"/>
    <property type="match status" value="1"/>
</dbReference>
<keyword evidence="2" id="KW-0963">Cytoplasm</keyword>